<feature type="region of interest" description="Disordered" evidence="1">
    <location>
        <begin position="175"/>
        <end position="197"/>
    </location>
</feature>
<comment type="caution">
    <text evidence="3">The sequence shown here is derived from an EMBL/GenBank/DDBJ whole genome shotgun (WGS) entry which is preliminary data.</text>
</comment>
<keyword evidence="4" id="KW-1185">Reference proteome</keyword>
<feature type="transmembrane region" description="Helical" evidence="2">
    <location>
        <begin position="105"/>
        <end position="128"/>
    </location>
</feature>
<keyword evidence="2" id="KW-0812">Transmembrane</keyword>
<protein>
    <submittedName>
        <fullName evidence="3">Uncharacterized protein</fullName>
    </submittedName>
</protein>
<accession>A0A816EA01</accession>
<gene>
    <name evidence="3" type="ORF">XAT740_LOCUS54755</name>
</gene>
<keyword evidence="2" id="KW-0472">Membrane</keyword>
<evidence type="ECO:0000256" key="2">
    <source>
        <dbReference type="SAM" id="Phobius"/>
    </source>
</evidence>
<proteinExistence type="predicted"/>
<feature type="transmembrane region" description="Helical" evidence="2">
    <location>
        <begin position="134"/>
        <end position="157"/>
    </location>
</feature>
<evidence type="ECO:0000313" key="4">
    <source>
        <dbReference type="Proteomes" id="UP000663828"/>
    </source>
</evidence>
<feature type="transmembrane region" description="Helical" evidence="2">
    <location>
        <begin position="71"/>
        <end position="93"/>
    </location>
</feature>
<organism evidence="3 4">
    <name type="scientific">Adineta ricciae</name>
    <name type="common">Rotifer</name>
    <dbReference type="NCBI Taxonomy" id="249248"/>
    <lineage>
        <taxon>Eukaryota</taxon>
        <taxon>Metazoa</taxon>
        <taxon>Spiralia</taxon>
        <taxon>Gnathifera</taxon>
        <taxon>Rotifera</taxon>
        <taxon>Eurotatoria</taxon>
        <taxon>Bdelloidea</taxon>
        <taxon>Adinetida</taxon>
        <taxon>Adinetidae</taxon>
        <taxon>Adineta</taxon>
    </lineage>
</organism>
<sequence length="197" mass="22759">MTAVRNEKKFDRFWTITAGSFCLLSLVFTIIALRTSSWTINEHSPNGEVQWHGLFYRCTRLKCLTEYSENFFVIFLSIISAIFLLIATIFIFLMGVHSFPRRHFYLTPLFAFIGVLLLFVSLVLYARYSKINGISARLIIAAIVLGYASFGIVVYIAGRYSIFYKKNPTDFHYTKTETNEETGNKVEEERTIPNEEN</sequence>
<dbReference type="AlphaFoldDB" id="A0A816EA01"/>
<dbReference type="Proteomes" id="UP000663828">
    <property type="component" value="Unassembled WGS sequence"/>
</dbReference>
<evidence type="ECO:0000256" key="1">
    <source>
        <dbReference type="SAM" id="MobiDB-lite"/>
    </source>
</evidence>
<name>A0A816EA01_ADIRI</name>
<keyword evidence="2" id="KW-1133">Transmembrane helix</keyword>
<evidence type="ECO:0000313" key="3">
    <source>
        <dbReference type="EMBL" id="CAF1649803.1"/>
    </source>
</evidence>
<reference evidence="3" key="1">
    <citation type="submission" date="2021-02" db="EMBL/GenBank/DDBJ databases">
        <authorList>
            <person name="Nowell W R."/>
        </authorList>
    </citation>
    <scope>NUCLEOTIDE SEQUENCE</scope>
</reference>
<feature type="transmembrane region" description="Helical" evidence="2">
    <location>
        <begin position="12"/>
        <end position="33"/>
    </location>
</feature>
<dbReference type="EMBL" id="CAJNOR010009954">
    <property type="protein sequence ID" value="CAF1649803.1"/>
    <property type="molecule type" value="Genomic_DNA"/>
</dbReference>